<evidence type="ECO:0000259" key="1">
    <source>
        <dbReference type="Pfam" id="PF00534"/>
    </source>
</evidence>
<keyword evidence="3" id="KW-1185">Reference proteome</keyword>
<dbReference type="Pfam" id="PF00534">
    <property type="entry name" value="Glycos_transf_1"/>
    <property type="match status" value="1"/>
</dbReference>
<dbReference type="Gene3D" id="3.40.50.2000">
    <property type="entry name" value="Glycogen Phosphorylase B"/>
    <property type="match status" value="1"/>
</dbReference>
<dbReference type="SUPFAM" id="SSF53756">
    <property type="entry name" value="UDP-Glycosyltransferase/glycogen phosphorylase"/>
    <property type="match status" value="1"/>
</dbReference>
<dbReference type="STRING" id="714943.Mucpa_3627"/>
<dbReference type="Proteomes" id="UP000002774">
    <property type="component" value="Chromosome"/>
</dbReference>
<dbReference type="HOGENOM" id="CLU_056938_0_0_10"/>
<organism evidence="2 3">
    <name type="scientific">Mucilaginibacter paludis DSM 18603</name>
    <dbReference type="NCBI Taxonomy" id="714943"/>
    <lineage>
        <taxon>Bacteria</taxon>
        <taxon>Pseudomonadati</taxon>
        <taxon>Bacteroidota</taxon>
        <taxon>Sphingobacteriia</taxon>
        <taxon>Sphingobacteriales</taxon>
        <taxon>Sphingobacteriaceae</taxon>
        <taxon>Mucilaginibacter</taxon>
    </lineage>
</organism>
<sequence length="386" mass="45194">MVRVAFLLNYPTHYKGAINYFRNLFFAIDKNLKHEVKIFLFVPDNLSQEYIDIFSPFAQIIKTNILTRNSTKWVIDKIGEKLLDKNILLDRLLSNYKIDVVSHSSFISKKIKTVNWVMDFQHLHFPDLWTKKELKLTKQFLNRLITKSDRIFLSSASAFDDFKMEYDHLTDKVNILHFVCQPEEGLKIDLDERTKKDLLSKYDINRAFFYLPNQFWSHKNHEVTFKAVKILKDKGYSPLLVTSGLMNDFRSKKDHIQGLLNYIKENDLSSNILLLGLIPYKDVLNLMILSQCIINPSFFEGWSSTVEESKTIGKPLILSDIKVHKEQKPEFGMYFDPNNVNELSIIMEKVINESVNHYSIEVEQLKKTLENRTTAFAIDFAKGIKF</sequence>
<reference evidence="2" key="1">
    <citation type="submission" date="2011-09" db="EMBL/GenBank/DDBJ databases">
        <title>The permanent draft genome of Mucilaginibacter paludis DSM 18603.</title>
        <authorList>
            <consortium name="US DOE Joint Genome Institute (JGI-PGF)"/>
            <person name="Lucas S."/>
            <person name="Han J."/>
            <person name="Lapidus A."/>
            <person name="Bruce D."/>
            <person name="Goodwin L."/>
            <person name="Pitluck S."/>
            <person name="Peters L."/>
            <person name="Kyrpides N."/>
            <person name="Mavromatis K."/>
            <person name="Ivanova N."/>
            <person name="Mikhailova N."/>
            <person name="Held B."/>
            <person name="Detter J.C."/>
            <person name="Tapia R."/>
            <person name="Han C."/>
            <person name="Land M."/>
            <person name="Hauser L."/>
            <person name="Markowitz V."/>
            <person name="Cheng J.-F."/>
            <person name="Hugenholtz P."/>
            <person name="Woyke T."/>
            <person name="Wu D."/>
            <person name="Tindall B."/>
            <person name="Brambilla E."/>
            <person name="Klenk H.-P."/>
            <person name="Eisen J.A."/>
        </authorList>
    </citation>
    <scope>NUCLEOTIDE SEQUENCE [LARGE SCALE GENOMIC DNA]</scope>
    <source>
        <strain evidence="2">DSM 18603</strain>
    </source>
</reference>
<dbReference type="EMBL" id="CM001403">
    <property type="protein sequence ID" value="EHQ27725.1"/>
    <property type="molecule type" value="Genomic_DNA"/>
</dbReference>
<name>H1XZN3_9SPHI</name>
<dbReference type="OrthoDB" id="9801609at2"/>
<dbReference type="PANTHER" id="PTHR46401:SF8">
    <property type="entry name" value="BLL6006 PROTEIN"/>
    <property type="match status" value="1"/>
</dbReference>
<feature type="domain" description="Glycosyl transferase family 1" evidence="1">
    <location>
        <begin position="208"/>
        <end position="354"/>
    </location>
</feature>
<protein>
    <submittedName>
        <fullName evidence="2">Glycosyl transferase group 1</fullName>
    </submittedName>
</protein>
<dbReference type="PANTHER" id="PTHR46401">
    <property type="entry name" value="GLYCOSYLTRANSFERASE WBBK-RELATED"/>
    <property type="match status" value="1"/>
</dbReference>
<evidence type="ECO:0000313" key="3">
    <source>
        <dbReference type="Proteomes" id="UP000002774"/>
    </source>
</evidence>
<dbReference type="GO" id="GO:0016757">
    <property type="term" value="F:glycosyltransferase activity"/>
    <property type="evidence" value="ECO:0007669"/>
    <property type="project" value="InterPro"/>
</dbReference>
<evidence type="ECO:0000313" key="2">
    <source>
        <dbReference type="EMBL" id="EHQ27725.1"/>
    </source>
</evidence>
<dbReference type="InterPro" id="IPR001296">
    <property type="entry name" value="Glyco_trans_1"/>
</dbReference>
<gene>
    <name evidence="2" type="ORF">Mucpa_3627</name>
</gene>
<dbReference type="eggNOG" id="COG0438">
    <property type="taxonomic scope" value="Bacteria"/>
</dbReference>
<dbReference type="AlphaFoldDB" id="H1XZN3"/>
<proteinExistence type="predicted"/>
<keyword evidence="2" id="KW-0808">Transferase</keyword>
<accession>H1XZN3</accession>
<dbReference type="RefSeq" id="WP_008508278.1">
    <property type="nucleotide sequence ID" value="NZ_CM001403.1"/>
</dbReference>